<dbReference type="GO" id="GO:0046872">
    <property type="term" value="F:metal ion binding"/>
    <property type="evidence" value="ECO:0007669"/>
    <property type="project" value="UniProtKB-KW"/>
</dbReference>
<keyword evidence="3" id="KW-0805">Transcription regulation</keyword>
<keyword evidence="6" id="KW-0539">Nucleus</keyword>
<keyword evidence="1" id="KW-0479">Metal-binding</keyword>
<name>E9EAN8_METAQ</name>
<dbReference type="GeneID" id="19251247"/>
<keyword evidence="2" id="KW-0862">Zinc</keyword>
<dbReference type="AlphaFoldDB" id="E9EAN8"/>
<keyword evidence="9" id="KW-1185">Reference proteome</keyword>
<dbReference type="InParanoid" id="E9EAN8"/>
<reference evidence="8 9" key="1">
    <citation type="journal article" date="2011" name="PLoS Genet.">
        <title>Genome sequencing and comparative transcriptomics of the model entomopathogenic fungi Metarhizium anisopliae and M. acridum.</title>
        <authorList>
            <person name="Gao Q."/>
            <person name="Jin K."/>
            <person name="Ying S.H."/>
            <person name="Zhang Y."/>
            <person name="Xiao G."/>
            <person name="Shang Y."/>
            <person name="Duan Z."/>
            <person name="Hu X."/>
            <person name="Xie X.Q."/>
            <person name="Zhou G."/>
            <person name="Peng G."/>
            <person name="Luo Z."/>
            <person name="Huang W."/>
            <person name="Wang B."/>
            <person name="Fang W."/>
            <person name="Wang S."/>
            <person name="Zhong Y."/>
            <person name="Ma L.J."/>
            <person name="St Leger R.J."/>
            <person name="Zhao G.P."/>
            <person name="Pei Y."/>
            <person name="Feng M.G."/>
            <person name="Xia Y."/>
            <person name="Wang C."/>
        </authorList>
    </citation>
    <scope>NUCLEOTIDE SEQUENCE [LARGE SCALE GENOMIC DNA]</scope>
    <source>
        <strain evidence="8 9">CQMa 102</strain>
    </source>
</reference>
<dbReference type="HOGENOM" id="CLU_634731_0_0_1"/>
<feature type="compositionally biased region" description="Polar residues" evidence="7">
    <location>
        <begin position="1"/>
        <end position="11"/>
    </location>
</feature>
<dbReference type="PANTHER" id="PTHR36206">
    <property type="entry name" value="ASPERCRYPTIN BIOSYNTHESIS CLUSTER-SPECIFIC TRANSCRIPTION REGULATOR ATNN-RELATED"/>
    <property type="match status" value="1"/>
</dbReference>
<proteinExistence type="predicted"/>
<evidence type="ECO:0000256" key="1">
    <source>
        <dbReference type="ARBA" id="ARBA00022723"/>
    </source>
</evidence>
<evidence type="ECO:0000313" key="9">
    <source>
        <dbReference type="Proteomes" id="UP000002499"/>
    </source>
</evidence>
<dbReference type="InterPro" id="IPR052360">
    <property type="entry name" value="Transcr_Regulatory_Proteins"/>
</dbReference>
<sequence length="432" mass="47554">MTRSPQVSAGSRATIHPNSGDEPSTSLPCQGHGYGRTGNEPFQRPALRPKRNGNALALASQPGFAVSPSEVVSSEEEMANQTSCEILLTSCLIFTAICCLQGNLTTALVHLRNGQKLFHQWKNASRGMRANGLIDVRAFVALLSRLCTQTIDLRNAPWEDWDIAGAALAELSPEPYTSPVQAYLEFEPICNGFMELRHRGQLTLHEGQPGPAKELRHAYQQALAAWAAKFTHLQTSEALSANDFEGILILEARYLSFYIDLNRDPESEMHWDAFQAEFARIVHLAERVCQISGQDEPSNQRTRGMLATRVFAFSSSGMDAVFTVARYCRHHATRPRALHLLQNWSIKEGICDTKIASVVAAGLTAVEEGPGKTNSLHDRPPGCECDGVFICHDDRIKVVAGEFVEDGKVAMMARTVRDVRLGLPGTFIPVSW</sequence>
<evidence type="ECO:0000256" key="6">
    <source>
        <dbReference type="ARBA" id="ARBA00023242"/>
    </source>
</evidence>
<evidence type="ECO:0000256" key="5">
    <source>
        <dbReference type="ARBA" id="ARBA00023163"/>
    </source>
</evidence>
<keyword evidence="4" id="KW-0238">DNA-binding</keyword>
<dbReference type="GO" id="GO:0003677">
    <property type="term" value="F:DNA binding"/>
    <property type="evidence" value="ECO:0007669"/>
    <property type="project" value="UniProtKB-KW"/>
</dbReference>
<organism evidence="9">
    <name type="scientific">Metarhizium acridum (strain CQMa 102)</name>
    <dbReference type="NCBI Taxonomy" id="655827"/>
    <lineage>
        <taxon>Eukaryota</taxon>
        <taxon>Fungi</taxon>
        <taxon>Dikarya</taxon>
        <taxon>Ascomycota</taxon>
        <taxon>Pezizomycotina</taxon>
        <taxon>Sordariomycetes</taxon>
        <taxon>Hypocreomycetidae</taxon>
        <taxon>Hypocreales</taxon>
        <taxon>Clavicipitaceae</taxon>
        <taxon>Metarhizium</taxon>
    </lineage>
</organism>
<gene>
    <name evidence="8" type="ORF">MAC_06936</name>
</gene>
<evidence type="ECO:0000256" key="3">
    <source>
        <dbReference type="ARBA" id="ARBA00023015"/>
    </source>
</evidence>
<keyword evidence="5" id="KW-0804">Transcription</keyword>
<dbReference type="OrthoDB" id="3145928at2759"/>
<evidence type="ECO:0000313" key="8">
    <source>
        <dbReference type="EMBL" id="EFY87038.1"/>
    </source>
</evidence>
<protein>
    <submittedName>
        <fullName evidence="8">Dynamin GTPase, putative</fullName>
    </submittedName>
</protein>
<evidence type="ECO:0000256" key="4">
    <source>
        <dbReference type="ARBA" id="ARBA00023125"/>
    </source>
</evidence>
<dbReference type="Proteomes" id="UP000002499">
    <property type="component" value="Unassembled WGS sequence"/>
</dbReference>
<evidence type="ECO:0000256" key="7">
    <source>
        <dbReference type="SAM" id="MobiDB-lite"/>
    </source>
</evidence>
<accession>E9EAN8</accession>
<dbReference type="PANTHER" id="PTHR36206:SF12">
    <property type="entry name" value="ASPERCRYPTIN BIOSYNTHESIS CLUSTER-SPECIFIC TRANSCRIPTION REGULATOR ATNN-RELATED"/>
    <property type="match status" value="1"/>
</dbReference>
<dbReference type="KEGG" id="maw:19251247"/>
<feature type="region of interest" description="Disordered" evidence="7">
    <location>
        <begin position="1"/>
        <end position="48"/>
    </location>
</feature>
<evidence type="ECO:0000256" key="2">
    <source>
        <dbReference type="ARBA" id="ARBA00022833"/>
    </source>
</evidence>
<dbReference type="EMBL" id="GL698534">
    <property type="protein sequence ID" value="EFY87038.1"/>
    <property type="molecule type" value="Genomic_DNA"/>
</dbReference>